<dbReference type="EMBL" id="FNQE01000051">
    <property type="protein sequence ID" value="SDZ39021.1"/>
    <property type="molecule type" value="Genomic_DNA"/>
</dbReference>
<gene>
    <name evidence="2" type="ORF">SAMN05660462_02988</name>
</gene>
<accession>A0A1H3SN91</accession>
<name>A0A1H3SN91_9FIRM</name>
<keyword evidence="1" id="KW-0472">Membrane</keyword>
<keyword evidence="3" id="KW-1185">Reference proteome</keyword>
<protein>
    <recommendedName>
        <fullName evidence="4">DUF4179 domain-containing protein</fullName>
    </recommendedName>
</protein>
<dbReference type="Proteomes" id="UP000198625">
    <property type="component" value="Unassembled WGS sequence"/>
</dbReference>
<evidence type="ECO:0000313" key="3">
    <source>
        <dbReference type="Proteomes" id="UP000198625"/>
    </source>
</evidence>
<evidence type="ECO:0008006" key="4">
    <source>
        <dbReference type="Google" id="ProtNLM"/>
    </source>
</evidence>
<proteinExistence type="predicted"/>
<evidence type="ECO:0000313" key="2">
    <source>
        <dbReference type="EMBL" id="SDZ39021.1"/>
    </source>
</evidence>
<reference evidence="3" key="1">
    <citation type="submission" date="2016-10" db="EMBL/GenBank/DDBJ databases">
        <authorList>
            <person name="Varghese N."/>
            <person name="Submissions S."/>
        </authorList>
    </citation>
    <scope>NUCLEOTIDE SEQUENCE [LARGE SCALE GENOMIC DNA]</scope>
    <source>
        <strain evidence="3">DSM 21650</strain>
    </source>
</reference>
<feature type="transmembrane region" description="Helical" evidence="1">
    <location>
        <begin position="53"/>
        <end position="74"/>
    </location>
</feature>
<dbReference type="STRING" id="415015.SAMN05660462_02988"/>
<dbReference type="AlphaFoldDB" id="A0A1H3SN91"/>
<organism evidence="2 3">
    <name type="scientific">Proteiniborus ethanoligenes</name>
    <dbReference type="NCBI Taxonomy" id="415015"/>
    <lineage>
        <taxon>Bacteria</taxon>
        <taxon>Bacillati</taxon>
        <taxon>Bacillota</taxon>
        <taxon>Clostridia</taxon>
        <taxon>Eubacteriales</taxon>
        <taxon>Proteiniborus</taxon>
    </lineage>
</organism>
<dbReference type="OrthoDB" id="2200485at2"/>
<keyword evidence="1" id="KW-1133">Transmembrane helix</keyword>
<keyword evidence="1" id="KW-0812">Transmembrane</keyword>
<dbReference type="RefSeq" id="WP_091733054.1">
    <property type="nucleotide sequence ID" value="NZ_FNQE01000051.1"/>
</dbReference>
<sequence length="481" mass="54569">MSKLDNEEQKIYDMLSQINVDSSKIAQRVRTELNKRDTKTPVKSHKPWMRSTVAAIVLSMFLVVGATAAVLGNFEWFMKKFNPNFGKIIEPIEVYCEEQGIRMEVIGAQKYDNRAVVYLSLKDITGQNRLTERTDFRDGFNVKMSERTKKNIIGKRDASVIGYGWKQKMLYFDEATNTAYYEFNITTDIDMPLADPLELGSSRIYFDKTEYEEEPINIPLISIKDTDTVSINESQIWGGGGESDNIWSGRDTKVLLPGNYASMPHGNKNQWISNIGIIDGKLHVQIGKIFNKEFGPNDPSIDLKDQDGNLIPYDYSLVLFTDEKNKFLDIERNDYSDAMYKYEEFIFPLNKKDLSKYTLCYTGTVHTGVEGNWKVVANLSDSSRNIITWAEDISIEGYVLEYMTLNPLGLQAMGTYEGENCYISDAVVKIETVDGIIQLEGGGGSQDSENHSFSASWDIDEPLEVDKVKAIIINDTRIPIN</sequence>
<evidence type="ECO:0000256" key="1">
    <source>
        <dbReference type="SAM" id="Phobius"/>
    </source>
</evidence>